<dbReference type="PANTHER" id="PTHR11538:SF26">
    <property type="entry name" value="FERREDOXIN-FOLD ANTICODON-BINDING DOMAIN-CONTAINING PROTEIN 1"/>
    <property type="match status" value="1"/>
</dbReference>
<dbReference type="FunFam" id="3.40.50.150:FF:000440">
    <property type="entry name" value="Os09g0479300 protein"/>
    <property type="match status" value="1"/>
</dbReference>
<dbReference type="GO" id="GO:0005737">
    <property type="term" value="C:cytoplasm"/>
    <property type="evidence" value="ECO:0007669"/>
    <property type="project" value="TreeGrafter"/>
</dbReference>
<dbReference type="EMBL" id="CM010716">
    <property type="protein sequence ID" value="RZC51025.1"/>
    <property type="molecule type" value="Genomic_DNA"/>
</dbReference>
<name>A0A4Y7IUB7_PAPSO</name>
<sequence length="389" mass="45397">DESEKWIQHYSSLHQILLVGDGDFTFSLCLAEAFGSASNMVATSLDQYDVVMKNYQDAKSNLESLLKLGATIMHGVDATKMKLYPDLQRRKFDRIIYNFPHAGFHRKENQVHLIKMHKALVQGFFRNASHMLRPSGEVHISHKTAPLYDGWNLEDLAWKHNLALVGRVEFRKEDYPGYKNKRGSGPRCNEPLPLGKFSTFKFQFKKTDLDYIHTAPYQIQITQQDVQNPPPFEPSHISALPQNQAVRPHAHNPTLLHVYNPPRLQVQQMPSQPQYRVLFDVGCPLAKVNRPSNSRYFDSPYAPKVSDKCYWIFYEYFADTEKMFGRTGYHVGRVVHETLRTGFDRCMIEAKERNLTGYIMHLEELHHYSVSRSEWLHRMLYYLDKQQKM</sequence>
<evidence type="ECO:0000313" key="3">
    <source>
        <dbReference type="Proteomes" id="UP000316621"/>
    </source>
</evidence>
<dbReference type="InterPro" id="IPR029063">
    <property type="entry name" value="SAM-dependent_MTases_sf"/>
</dbReference>
<keyword evidence="3" id="KW-1185">Reference proteome</keyword>
<evidence type="ECO:0000313" key="2">
    <source>
        <dbReference type="EMBL" id="RZC51025.1"/>
    </source>
</evidence>
<organism evidence="2 3">
    <name type="scientific">Papaver somniferum</name>
    <name type="common">Opium poppy</name>
    <dbReference type="NCBI Taxonomy" id="3469"/>
    <lineage>
        <taxon>Eukaryota</taxon>
        <taxon>Viridiplantae</taxon>
        <taxon>Streptophyta</taxon>
        <taxon>Embryophyta</taxon>
        <taxon>Tracheophyta</taxon>
        <taxon>Spermatophyta</taxon>
        <taxon>Magnoliopsida</taxon>
        <taxon>Ranunculales</taxon>
        <taxon>Papaveraceae</taxon>
        <taxon>Papaveroideae</taxon>
        <taxon>Papaver</taxon>
    </lineage>
</organism>
<protein>
    <recommendedName>
        <fullName evidence="1">25S rRNA (uridine-N(3))-methyltransferase BMT5-like domain-containing protein</fullName>
    </recommendedName>
</protein>
<gene>
    <name evidence="2" type="ORF">C5167_019448</name>
</gene>
<feature type="non-terminal residue" evidence="2">
    <location>
        <position position="389"/>
    </location>
</feature>
<accession>A0A4Y7IUB7</accession>
<dbReference type="AlphaFoldDB" id="A0A4Y7IUB7"/>
<dbReference type="Pfam" id="PF10354">
    <property type="entry name" value="BMT5-like"/>
    <property type="match status" value="1"/>
</dbReference>
<evidence type="ECO:0000259" key="1">
    <source>
        <dbReference type="Pfam" id="PF10354"/>
    </source>
</evidence>
<dbReference type="GO" id="GO:0070475">
    <property type="term" value="P:rRNA base methylation"/>
    <property type="evidence" value="ECO:0007669"/>
    <property type="project" value="InterPro"/>
</dbReference>
<dbReference type="InterPro" id="IPR019446">
    <property type="entry name" value="BMT5-like"/>
</dbReference>
<dbReference type="STRING" id="3469.A0A4Y7IUB7"/>
<reference evidence="2 3" key="1">
    <citation type="journal article" date="2018" name="Science">
        <title>The opium poppy genome and morphinan production.</title>
        <authorList>
            <person name="Guo L."/>
            <person name="Winzer T."/>
            <person name="Yang X."/>
            <person name="Li Y."/>
            <person name="Ning Z."/>
            <person name="He Z."/>
            <person name="Teodor R."/>
            <person name="Lu Y."/>
            <person name="Bowser T.A."/>
            <person name="Graham I.A."/>
            <person name="Ye K."/>
        </authorList>
    </citation>
    <scope>NUCLEOTIDE SEQUENCE [LARGE SCALE GENOMIC DNA]</scope>
    <source>
        <strain evidence="3">cv. HN1</strain>
        <tissue evidence="2">Leaves</tissue>
    </source>
</reference>
<dbReference type="GO" id="GO:0070042">
    <property type="term" value="F:rRNA (uridine-N3-)-methyltransferase activity"/>
    <property type="evidence" value="ECO:0007669"/>
    <property type="project" value="InterPro"/>
</dbReference>
<feature type="domain" description="25S rRNA (uridine-N(3))-methyltransferase BMT5-like" evidence="1">
    <location>
        <begin position="17"/>
        <end position="182"/>
    </location>
</feature>
<dbReference type="Gramene" id="RZC51025">
    <property type="protein sequence ID" value="RZC51025"/>
    <property type="gene ID" value="C5167_019448"/>
</dbReference>
<dbReference type="Proteomes" id="UP000316621">
    <property type="component" value="Chromosome 2"/>
</dbReference>
<dbReference type="OMA" id="RNECFRI"/>
<dbReference type="PANTHER" id="PTHR11538">
    <property type="entry name" value="PHENYLALANYL-TRNA SYNTHETASE"/>
    <property type="match status" value="1"/>
</dbReference>
<dbReference type="SUPFAM" id="SSF53335">
    <property type="entry name" value="S-adenosyl-L-methionine-dependent methyltransferases"/>
    <property type="match status" value="1"/>
</dbReference>
<feature type="non-terminal residue" evidence="2">
    <location>
        <position position="1"/>
    </location>
</feature>
<proteinExistence type="predicted"/>